<gene>
    <name evidence="1" type="ORF">V1477_008046</name>
</gene>
<dbReference type="EMBL" id="JAYRBN010000054">
    <property type="protein sequence ID" value="KAL2743788.1"/>
    <property type="molecule type" value="Genomic_DNA"/>
</dbReference>
<reference evidence="1 2" key="1">
    <citation type="journal article" date="2024" name="Ann. Entomol. Soc. Am.">
        <title>Genomic analyses of the southern and eastern yellowjacket wasps (Hymenoptera: Vespidae) reveal evolutionary signatures of social life.</title>
        <authorList>
            <person name="Catto M.A."/>
            <person name="Caine P.B."/>
            <person name="Orr S.E."/>
            <person name="Hunt B.G."/>
            <person name="Goodisman M.A.D."/>
        </authorList>
    </citation>
    <scope>NUCLEOTIDE SEQUENCE [LARGE SCALE GENOMIC DNA]</scope>
    <source>
        <strain evidence="1">232</strain>
        <tissue evidence="1">Head and thorax</tissue>
    </source>
</reference>
<organism evidence="1 2">
    <name type="scientific">Vespula maculifrons</name>
    <name type="common">Eastern yellow jacket</name>
    <name type="synonym">Wasp</name>
    <dbReference type="NCBI Taxonomy" id="7453"/>
    <lineage>
        <taxon>Eukaryota</taxon>
        <taxon>Metazoa</taxon>
        <taxon>Ecdysozoa</taxon>
        <taxon>Arthropoda</taxon>
        <taxon>Hexapoda</taxon>
        <taxon>Insecta</taxon>
        <taxon>Pterygota</taxon>
        <taxon>Neoptera</taxon>
        <taxon>Endopterygota</taxon>
        <taxon>Hymenoptera</taxon>
        <taxon>Apocrita</taxon>
        <taxon>Aculeata</taxon>
        <taxon>Vespoidea</taxon>
        <taxon>Vespidae</taxon>
        <taxon>Vespinae</taxon>
        <taxon>Vespula</taxon>
    </lineage>
</organism>
<name>A0ABD2CFD6_VESMC</name>
<sequence length="65" mass="7667">MRKDDAHTKIKMKVTSLKITRYLLAIHCNVASKPYKFLIFFRKYMQFSCLVLPTKSVYNETVHAV</sequence>
<dbReference type="AlphaFoldDB" id="A0ABD2CFD6"/>
<proteinExistence type="predicted"/>
<dbReference type="Proteomes" id="UP001607303">
    <property type="component" value="Unassembled WGS sequence"/>
</dbReference>
<evidence type="ECO:0000313" key="1">
    <source>
        <dbReference type="EMBL" id="KAL2743788.1"/>
    </source>
</evidence>
<comment type="caution">
    <text evidence="1">The sequence shown here is derived from an EMBL/GenBank/DDBJ whole genome shotgun (WGS) entry which is preliminary data.</text>
</comment>
<keyword evidence="2" id="KW-1185">Reference proteome</keyword>
<evidence type="ECO:0000313" key="2">
    <source>
        <dbReference type="Proteomes" id="UP001607303"/>
    </source>
</evidence>
<protein>
    <submittedName>
        <fullName evidence="1">Uncharacterized protein</fullName>
    </submittedName>
</protein>
<accession>A0ABD2CFD6</accession>